<dbReference type="PANTHER" id="PTHR34388">
    <property type="entry name" value="DNA POLYMERASE III SUBUNIT DELTA"/>
    <property type="match status" value="1"/>
</dbReference>
<gene>
    <name evidence="8" type="ORF">SAMN04488241_10863</name>
</gene>
<keyword evidence="5" id="KW-0239">DNA-directed DNA polymerase</keyword>
<dbReference type="Gene3D" id="1.20.272.10">
    <property type="match status" value="1"/>
</dbReference>
<dbReference type="InterPro" id="IPR008921">
    <property type="entry name" value="DNA_pol3_clamp-load_cplx_C"/>
</dbReference>
<comment type="similarity">
    <text evidence="6">Belongs to the DNA polymerase HolA subunit family.</text>
</comment>
<dbReference type="GO" id="GO:0003887">
    <property type="term" value="F:DNA-directed DNA polymerase activity"/>
    <property type="evidence" value="ECO:0007669"/>
    <property type="project" value="UniProtKB-KW"/>
</dbReference>
<reference evidence="8 9" key="1">
    <citation type="submission" date="2016-10" db="EMBL/GenBank/DDBJ databases">
        <authorList>
            <person name="de Groot N.N."/>
        </authorList>
    </citation>
    <scope>NUCLEOTIDE SEQUENCE [LARGE SCALE GENOMIC DNA]</scope>
    <source>
        <strain evidence="8 9">CGMCC 1.9113</strain>
    </source>
</reference>
<evidence type="ECO:0000256" key="5">
    <source>
        <dbReference type="ARBA" id="ARBA00022932"/>
    </source>
</evidence>
<protein>
    <recommendedName>
        <fullName evidence="1">DNA-directed DNA polymerase</fullName>
        <ecNumber evidence="1">2.7.7.7</ecNumber>
    </recommendedName>
</protein>
<dbReference type="EMBL" id="FOXP01000008">
    <property type="protein sequence ID" value="SFP82856.1"/>
    <property type="molecule type" value="Genomic_DNA"/>
</dbReference>
<dbReference type="Proteomes" id="UP000199586">
    <property type="component" value="Unassembled WGS sequence"/>
</dbReference>
<keyword evidence="3" id="KW-0548">Nucleotidyltransferase</keyword>
<dbReference type="GO" id="GO:0003677">
    <property type="term" value="F:DNA binding"/>
    <property type="evidence" value="ECO:0007669"/>
    <property type="project" value="InterPro"/>
</dbReference>
<evidence type="ECO:0000313" key="8">
    <source>
        <dbReference type="EMBL" id="SFP82856.1"/>
    </source>
</evidence>
<dbReference type="NCBIfam" id="TIGR01128">
    <property type="entry name" value="holA"/>
    <property type="match status" value="1"/>
</dbReference>
<evidence type="ECO:0000256" key="4">
    <source>
        <dbReference type="ARBA" id="ARBA00022705"/>
    </source>
</evidence>
<keyword evidence="2" id="KW-0808">Transferase</keyword>
<dbReference type="RefSeq" id="WP_093333703.1">
    <property type="nucleotide sequence ID" value="NZ_FOXP01000008.1"/>
</dbReference>
<evidence type="ECO:0000256" key="6">
    <source>
        <dbReference type="ARBA" id="ARBA00034754"/>
    </source>
</evidence>
<dbReference type="SUPFAM" id="SSF52540">
    <property type="entry name" value="P-loop containing nucleoside triphosphate hydrolases"/>
    <property type="match status" value="1"/>
</dbReference>
<dbReference type="OrthoDB" id="9804983at2"/>
<evidence type="ECO:0000313" key="9">
    <source>
        <dbReference type="Proteomes" id="UP000199586"/>
    </source>
</evidence>
<evidence type="ECO:0000256" key="3">
    <source>
        <dbReference type="ARBA" id="ARBA00022695"/>
    </source>
</evidence>
<dbReference type="GO" id="GO:0009360">
    <property type="term" value="C:DNA polymerase III complex"/>
    <property type="evidence" value="ECO:0007669"/>
    <property type="project" value="TreeGrafter"/>
</dbReference>
<dbReference type="EC" id="2.7.7.7" evidence="1"/>
<keyword evidence="4" id="KW-0235">DNA replication</keyword>
<evidence type="ECO:0000256" key="2">
    <source>
        <dbReference type="ARBA" id="ARBA00022679"/>
    </source>
</evidence>
<dbReference type="Gene3D" id="1.10.8.60">
    <property type="match status" value="1"/>
</dbReference>
<name>A0A1I5TKI1_9SPHN</name>
<dbReference type="PANTHER" id="PTHR34388:SF1">
    <property type="entry name" value="DNA POLYMERASE III SUBUNIT DELTA"/>
    <property type="match status" value="1"/>
</dbReference>
<dbReference type="STRING" id="634430.SAMN04488241_10863"/>
<dbReference type="InterPro" id="IPR005790">
    <property type="entry name" value="DNA_polIII_delta"/>
</dbReference>
<dbReference type="InterPro" id="IPR027417">
    <property type="entry name" value="P-loop_NTPase"/>
</dbReference>
<evidence type="ECO:0000256" key="7">
    <source>
        <dbReference type="ARBA" id="ARBA00049244"/>
    </source>
</evidence>
<keyword evidence="9" id="KW-1185">Reference proteome</keyword>
<dbReference type="GO" id="GO:0006261">
    <property type="term" value="P:DNA-templated DNA replication"/>
    <property type="evidence" value="ECO:0007669"/>
    <property type="project" value="TreeGrafter"/>
</dbReference>
<evidence type="ECO:0000256" key="1">
    <source>
        <dbReference type="ARBA" id="ARBA00012417"/>
    </source>
</evidence>
<sequence>MKANANQIRQALQHPRPGIRFHLLHGPDEAGAGALAQLLGQAVGAGAERVDLDGATLRGDPARLADEAASMSLFGDQRWIRITAIGDESLAAVTALLEAESAGNPVVAIGPGLKTTSKLTKLALDSSAALAFACYPPTAADAERLAATLAGEEGLRLAAGTAARLVAATGGDRAVLAQEIAKLALFLDAAPDRPRELDHAALDAIGADLDEAETGAAVEAVIEGRADALAAELARLAEANVSPIPWLRQLARRLATLAEMRADLNRGDAIDAVMKRHRVFFREEASTARSLRRWTPAMLAEALARVRAAERAVMAPGNPGAIVAEEPVLALARAVGRRG</sequence>
<proteinExistence type="inferred from homology"/>
<comment type="catalytic activity">
    <reaction evidence="7">
        <text>DNA(n) + a 2'-deoxyribonucleoside 5'-triphosphate = DNA(n+1) + diphosphate</text>
        <dbReference type="Rhea" id="RHEA:22508"/>
        <dbReference type="Rhea" id="RHEA-COMP:17339"/>
        <dbReference type="Rhea" id="RHEA-COMP:17340"/>
        <dbReference type="ChEBI" id="CHEBI:33019"/>
        <dbReference type="ChEBI" id="CHEBI:61560"/>
        <dbReference type="ChEBI" id="CHEBI:173112"/>
        <dbReference type="EC" id="2.7.7.7"/>
    </reaction>
</comment>
<dbReference type="AlphaFoldDB" id="A0A1I5TKI1"/>
<accession>A0A1I5TKI1</accession>
<organism evidence="8 9">
    <name type="scientific">Sphingomonas rubra</name>
    <dbReference type="NCBI Taxonomy" id="634430"/>
    <lineage>
        <taxon>Bacteria</taxon>
        <taxon>Pseudomonadati</taxon>
        <taxon>Pseudomonadota</taxon>
        <taxon>Alphaproteobacteria</taxon>
        <taxon>Sphingomonadales</taxon>
        <taxon>Sphingomonadaceae</taxon>
        <taxon>Sphingomonas</taxon>
    </lineage>
</organism>
<dbReference type="SUPFAM" id="SSF48019">
    <property type="entry name" value="post-AAA+ oligomerization domain-like"/>
    <property type="match status" value="1"/>
</dbReference>